<dbReference type="InterPro" id="IPR018062">
    <property type="entry name" value="HTH_AraC-typ_CS"/>
</dbReference>
<dbReference type="GO" id="GO:0043565">
    <property type="term" value="F:sequence-specific DNA binding"/>
    <property type="evidence" value="ECO:0007669"/>
    <property type="project" value="InterPro"/>
</dbReference>
<name>A0A6F8XW05_9ACTN</name>
<dbReference type="EMBL" id="AP022870">
    <property type="protein sequence ID" value="BCB78042.1"/>
    <property type="molecule type" value="Genomic_DNA"/>
</dbReference>
<dbReference type="RefSeq" id="WP_173037668.1">
    <property type="nucleotide sequence ID" value="NZ_AP022870.1"/>
</dbReference>
<accession>A0A6F8XW05</accession>
<dbReference type="InterPro" id="IPR032783">
    <property type="entry name" value="AraC_lig"/>
</dbReference>
<reference evidence="5 6" key="2">
    <citation type="submission" date="2020-03" db="EMBL/GenBank/DDBJ databases">
        <authorList>
            <person name="Ichikawa N."/>
            <person name="Kimura A."/>
            <person name="Kitahashi Y."/>
            <person name="Uohara A."/>
        </authorList>
    </citation>
    <scope>NUCLEOTIDE SEQUENCE [LARGE SCALE GENOMIC DNA]</scope>
    <source>
        <strain evidence="5 6">NBRC 107702</strain>
    </source>
</reference>
<keyword evidence="3" id="KW-0804">Transcription</keyword>
<protein>
    <submittedName>
        <fullName evidence="5">AraC family transcriptional regulator</fullName>
    </submittedName>
</protein>
<dbReference type="Gene3D" id="1.10.10.60">
    <property type="entry name" value="Homeodomain-like"/>
    <property type="match status" value="2"/>
</dbReference>
<evidence type="ECO:0000256" key="1">
    <source>
        <dbReference type="ARBA" id="ARBA00023015"/>
    </source>
</evidence>
<feature type="domain" description="HTH araC/xylS-type" evidence="4">
    <location>
        <begin position="211"/>
        <end position="309"/>
    </location>
</feature>
<dbReference type="InterPro" id="IPR050204">
    <property type="entry name" value="AraC_XylS_family_regulators"/>
</dbReference>
<dbReference type="KEGG" id="pfla:Pflav_044520"/>
<dbReference type="SUPFAM" id="SSF46689">
    <property type="entry name" value="Homeodomain-like"/>
    <property type="match status" value="2"/>
</dbReference>
<keyword evidence="2" id="KW-0238">DNA-binding</keyword>
<keyword evidence="6" id="KW-1185">Reference proteome</keyword>
<evidence type="ECO:0000313" key="6">
    <source>
        <dbReference type="Proteomes" id="UP000502508"/>
    </source>
</evidence>
<dbReference type="Pfam" id="PF12833">
    <property type="entry name" value="HTH_18"/>
    <property type="match status" value="1"/>
</dbReference>
<evidence type="ECO:0000256" key="2">
    <source>
        <dbReference type="ARBA" id="ARBA00023125"/>
    </source>
</evidence>
<dbReference type="Pfam" id="PF12852">
    <property type="entry name" value="Cupin_6"/>
    <property type="match status" value="1"/>
</dbReference>
<evidence type="ECO:0000256" key="3">
    <source>
        <dbReference type="ARBA" id="ARBA00023163"/>
    </source>
</evidence>
<sequence>MDLLSPAVAAMRTGQPRSFRVECRAPWGRRYPPVPGAGFHVVLQGGCWLIPPAGEPLALGVGDVVLLPRGRGHALADSPHTALLDLDDGHDFDDWPPERPVLLGPDTPADGATASPAVLICGMYRMDQSRPHPLVAALPEVLHLPARHHGLRTAVDLLGAELETRQHGADAMVPALLDILLLHILRAWYSTQPHGSPRTGWAAALHDTAVSAALDAIHRQPDAPWTVDALAGKAALSRAAFARRFTTTVGQPPLSYLTWWRMTRAARLLRESDLPLDAVSRLVGYSSQFAFSNAFKREYGIPPGRYRNDPPGRTRPPS</sequence>
<evidence type="ECO:0000259" key="4">
    <source>
        <dbReference type="PROSITE" id="PS01124"/>
    </source>
</evidence>
<organism evidence="5 6">
    <name type="scientific">Phytohabitans flavus</name>
    <dbReference type="NCBI Taxonomy" id="1076124"/>
    <lineage>
        <taxon>Bacteria</taxon>
        <taxon>Bacillati</taxon>
        <taxon>Actinomycetota</taxon>
        <taxon>Actinomycetes</taxon>
        <taxon>Micromonosporales</taxon>
        <taxon>Micromonosporaceae</taxon>
    </lineage>
</organism>
<dbReference type="InterPro" id="IPR018060">
    <property type="entry name" value="HTH_AraC"/>
</dbReference>
<dbReference type="InterPro" id="IPR009057">
    <property type="entry name" value="Homeodomain-like_sf"/>
</dbReference>
<proteinExistence type="predicted"/>
<dbReference type="Proteomes" id="UP000502508">
    <property type="component" value="Chromosome"/>
</dbReference>
<dbReference type="PANTHER" id="PTHR46796:SF13">
    <property type="entry name" value="HTH-TYPE TRANSCRIPTIONAL ACTIVATOR RHAS"/>
    <property type="match status" value="1"/>
</dbReference>
<evidence type="ECO:0000313" key="5">
    <source>
        <dbReference type="EMBL" id="BCB78042.1"/>
    </source>
</evidence>
<gene>
    <name evidence="5" type="ORF">Pflav_044520</name>
</gene>
<dbReference type="PROSITE" id="PS00041">
    <property type="entry name" value="HTH_ARAC_FAMILY_1"/>
    <property type="match status" value="1"/>
</dbReference>
<reference evidence="5 6" key="1">
    <citation type="submission" date="2020-03" db="EMBL/GenBank/DDBJ databases">
        <title>Whole genome shotgun sequence of Phytohabitans flavus NBRC 107702.</title>
        <authorList>
            <person name="Komaki H."/>
            <person name="Tamura T."/>
        </authorList>
    </citation>
    <scope>NUCLEOTIDE SEQUENCE [LARGE SCALE GENOMIC DNA]</scope>
    <source>
        <strain evidence="5 6">NBRC 107702</strain>
    </source>
</reference>
<dbReference type="AlphaFoldDB" id="A0A6F8XW05"/>
<keyword evidence="1" id="KW-0805">Transcription regulation</keyword>
<dbReference type="SMART" id="SM00342">
    <property type="entry name" value="HTH_ARAC"/>
    <property type="match status" value="1"/>
</dbReference>
<dbReference type="PROSITE" id="PS01124">
    <property type="entry name" value="HTH_ARAC_FAMILY_2"/>
    <property type="match status" value="1"/>
</dbReference>
<dbReference type="PANTHER" id="PTHR46796">
    <property type="entry name" value="HTH-TYPE TRANSCRIPTIONAL ACTIVATOR RHAS-RELATED"/>
    <property type="match status" value="1"/>
</dbReference>
<dbReference type="GO" id="GO:0003700">
    <property type="term" value="F:DNA-binding transcription factor activity"/>
    <property type="evidence" value="ECO:0007669"/>
    <property type="project" value="InterPro"/>
</dbReference>